<gene>
    <name evidence="2" type="ORF">FisN_1Hh584</name>
</gene>
<feature type="region of interest" description="Disordered" evidence="1">
    <location>
        <begin position="1178"/>
        <end position="1229"/>
    </location>
</feature>
<name>A0A1Z5KR89_FISSO</name>
<evidence type="ECO:0000313" key="3">
    <source>
        <dbReference type="Proteomes" id="UP000198406"/>
    </source>
</evidence>
<dbReference type="EMBL" id="BDSP01000277">
    <property type="protein sequence ID" value="GAX28625.1"/>
    <property type="molecule type" value="Genomic_DNA"/>
</dbReference>
<protein>
    <recommendedName>
        <fullName evidence="4">Trafficking protein particle complex subunit 11 domain-containing protein</fullName>
    </recommendedName>
</protein>
<dbReference type="PANTHER" id="PTHR14374:SF0">
    <property type="entry name" value="TRAFFICKING PROTEIN PARTICLE COMPLEX SUBUNIT 11"/>
    <property type="match status" value="1"/>
</dbReference>
<reference evidence="2 3" key="1">
    <citation type="journal article" date="2015" name="Plant Cell">
        <title>Oil accumulation by the oleaginous diatom Fistulifera solaris as revealed by the genome and transcriptome.</title>
        <authorList>
            <person name="Tanaka T."/>
            <person name="Maeda Y."/>
            <person name="Veluchamy A."/>
            <person name="Tanaka M."/>
            <person name="Abida H."/>
            <person name="Marechal E."/>
            <person name="Bowler C."/>
            <person name="Muto M."/>
            <person name="Sunaga Y."/>
            <person name="Tanaka M."/>
            <person name="Yoshino T."/>
            <person name="Taniguchi T."/>
            <person name="Fukuda Y."/>
            <person name="Nemoto M."/>
            <person name="Matsumoto M."/>
            <person name="Wong P.S."/>
            <person name="Aburatani S."/>
            <person name="Fujibuchi W."/>
        </authorList>
    </citation>
    <scope>NUCLEOTIDE SEQUENCE [LARGE SCALE GENOMIC DNA]</scope>
    <source>
        <strain evidence="2 3">JPCC DA0580</strain>
    </source>
</reference>
<evidence type="ECO:0008006" key="4">
    <source>
        <dbReference type="Google" id="ProtNLM"/>
    </source>
</evidence>
<dbReference type="OrthoDB" id="45994at2759"/>
<comment type="caution">
    <text evidence="2">The sequence shown here is derived from an EMBL/GenBank/DDBJ whole genome shotgun (WGS) entry which is preliminary data.</text>
</comment>
<dbReference type="InParanoid" id="A0A1Z5KR89"/>
<accession>A0A1Z5KR89</accession>
<dbReference type="PANTHER" id="PTHR14374">
    <property type="entry name" value="FOIE GRAS"/>
    <property type="match status" value="1"/>
</dbReference>
<keyword evidence="3" id="KW-1185">Reference proteome</keyword>
<evidence type="ECO:0000313" key="2">
    <source>
        <dbReference type="EMBL" id="GAX28625.1"/>
    </source>
</evidence>
<sequence>MDSFPEDLLAGVFPLVFAVDAIQGNDGGSPRRSLFDRFLDAVAASLVEEAPEKKSSSLSLFRSEFEDEPGHDALEEFSFGQQSQTRSSSITSGIYPGFHPGFGMNKAMNRSLSSESVDSNKVTSFAKTLNSGRDFFQQARIEPISARHGFPPSKDPEGTKNLSRYLHQVVKRKNLDSLSKLFQNTRIEGILPAGWLEKHVHALPSVILVVCNVTSDRISQEKQDQNLYETIDHLRQNLVPKRNCKIHVIGLLQDDVTPTQGDIWGRSVSSEFGVNHGLQPSTELLINVTLLRASSDLQANDTGMPTSPALKRLHRTIRDSSLSYYIHQTRRAKDKLSMMLGLKDGVEYASPPPQLLPFAIRYCFKIAIFYEFQAKAEKSLLYMSEGYRYASKYYQFLVAKDYKTSVDTSDSDDYQLESAAHIGEDNDVEVSLVGTGGAISWQSLIPEAPKDMIHQSKVLAEWMHMKVLSAALSSRTDSGLFAASEQWRAHSRIFCSSIYQDNGRIPRWNHWMYVARQRIVFSQLMERHPPSVTSDDGDRELSEALQQCSPWRAYTSAAEAMLRLSLEIEKAFAASKRASSAENEVEKLDTMRPQYVGAIDSKGLFPFLVDERRVPHKDKALEFIHRAITLYEAELEREKRGFYAEDSFRESSSSREGARMHYLAGGILLGMGRHEQATNSLAKAAKYASGWQQLELAIRRMLIECYEKYIPATNDSESDALCSMILDSYFNAEMCPQELRKALGHFLSISGGESLKWFHKTVDGDDTSLPFSFAVSFPWKTHATCGDTVQASVLIRSNLDYAVHVNSVVLLSLAGELSIHSDDLRSATNVSEGSEEGIIIQAKTAIIISTEVVLPKDTSFIASDESGNGGEQLGVAGKGSFAKSARPRSAGVTAAGGARFLAEDKLPDTTQQSQGWNLRFLGGKPLCCDGLRIAFYPVQAEKSAEKDSLTFIELTMLREKPRTAANIKRTPYEEENYIASAWSRPAYLPLSRGPRSLRVSEPVPHLSVTNITDELTSGKAVEGTINRIVLKLQAGSGEVCSNIKISVSCFSVLVTPSGSTKRLVSQEDITAETENSLDMTNPAYRTPVLLGRTEETSELSPLGYCTPSGWAMLGSGQTQETIDFSTLNGGECSYISLNLFRPASDMEVDLEPTESLVLERLADWSVCKTDYYVTVSYQQERPSTKRTRPATRGQRRSRRPPAMSVPPNAPDSASQLTKEEQIDGAEQDASDEVTLEFIGSVVWTNPLTATFSRGSGSTCPSGSRHPSNSLVRDPLYAAKEFALVDGESTTAVCHLKLDSAMEGLGTDIVSVSLKTGEELDEQIDLFVRTGRDGLLYRTTADDPSRRLSTTDAEFSISYVVEAQMRPNVLRGCVSSHLGVIEVEWLPKAFPLSPDISSDPSAVAAGIDAHGPLVLDTPSIVRFRGPPFYIERAPFNAEMVQCSEVPSATKPFEIAYKIQNNTALHQHLTLKLHTLPIVDGGKASDIDGFLLAGTVQGDLTLNPHEMRTLSYTLLTGRPGLYQLPALEVLSTRNNTYVVSEQGKSKEIFVMP</sequence>
<organism evidence="2 3">
    <name type="scientific">Fistulifera solaris</name>
    <name type="common">Oleaginous diatom</name>
    <dbReference type="NCBI Taxonomy" id="1519565"/>
    <lineage>
        <taxon>Eukaryota</taxon>
        <taxon>Sar</taxon>
        <taxon>Stramenopiles</taxon>
        <taxon>Ochrophyta</taxon>
        <taxon>Bacillariophyta</taxon>
        <taxon>Bacillariophyceae</taxon>
        <taxon>Bacillariophycidae</taxon>
        <taxon>Naviculales</taxon>
        <taxon>Naviculaceae</taxon>
        <taxon>Fistulifera</taxon>
    </lineage>
</organism>
<feature type="compositionally biased region" description="Basic residues" evidence="1">
    <location>
        <begin position="1184"/>
        <end position="1199"/>
    </location>
</feature>
<proteinExistence type="predicted"/>
<dbReference type="Proteomes" id="UP000198406">
    <property type="component" value="Unassembled WGS sequence"/>
</dbReference>
<evidence type="ECO:0000256" key="1">
    <source>
        <dbReference type="SAM" id="MobiDB-lite"/>
    </source>
</evidence>